<name>A0AAV9CF33_ACOCL</name>
<organism evidence="1 2">
    <name type="scientific">Acorus calamus</name>
    <name type="common">Sweet flag</name>
    <dbReference type="NCBI Taxonomy" id="4465"/>
    <lineage>
        <taxon>Eukaryota</taxon>
        <taxon>Viridiplantae</taxon>
        <taxon>Streptophyta</taxon>
        <taxon>Embryophyta</taxon>
        <taxon>Tracheophyta</taxon>
        <taxon>Spermatophyta</taxon>
        <taxon>Magnoliopsida</taxon>
        <taxon>Liliopsida</taxon>
        <taxon>Acoraceae</taxon>
        <taxon>Acorus</taxon>
    </lineage>
</organism>
<evidence type="ECO:0000313" key="1">
    <source>
        <dbReference type="EMBL" id="KAK1287255.1"/>
    </source>
</evidence>
<proteinExistence type="predicted"/>
<accession>A0AAV9CF33</accession>
<dbReference type="EMBL" id="JAUJYO010000019">
    <property type="protein sequence ID" value="KAK1287255.1"/>
    <property type="molecule type" value="Genomic_DNA"/>
</dbReference>
<protein>
    <submittedName>
        <fullName evidence="1">Uncharacterized protein</fullName>
    </submittedName>
</protein>
<reference evidence="1" key="2">
    <citation type="submission" date="2023-06" db="EMBL/GenBank/DDBJ databases">
        <authorList>
            <person name="Ma L."/>
            <person name="Liu K.-W."/>
            <person name="Li Z."/>
            <person name="Hsiao Y.-Y."/>
            <person name="Qi Y."/>
            <person name="Fu T."/>
            <person name="Tang G."/>
            <person name="Zhang D."/>
            <person name="Sun W.-H."/>
            <person name="Liu D.-K."/>
            <person name="Li Y."/>
            <person name="Chen G.-Z."/>
            <person name="Liu X.-D."/>
            <person name="Liao X.-Y."/>
            <person name="Jiang Y.-T."/>
            <person name="Yu X."/>
            <person name="Hao Y."/>
            <person name="Huang J."/>
            <person name="Zhao X.-W."/>
            <person name="Ke S."/>
            <person name="Chen Y.-Y."/>
            <person name="Wu W.-L."/>
            <person name="Hsu J.-L."/>
            <person name="Lin Y.-F."/>
            <person name="Huang M.-D."/>
            <person name="Li C.-Y."/>
            <person name="Huang L."/>
            <person name="Wang Z.-W."/>
            <person name="Zhao X."/>
            <person name="Zhong W.-Y."/>
            <person name="Peng D.-H."/>
            <person name="Ahmad S."/>
            <person name="Lan S."/>
            <person name="Zhang J.-S."/>
            <person name="Tsai W.-C."/>
            <person name="Van De Peer Y."/>
            <person name="Liu Z.-J."/>
        </authorList>
    </citation>
    <scope>NUCLEOTIDE SEQUENCE</scope>
    <source>
        <strain evidence="1">CP</strain>
        <tissue evidence="1">Leaves</tissue>
    </source>
</reference>
<comment type="caution">
    <text evidence="1">The sequence shown here is derived from an EMBL/GenBank/DDBJ whole genome shotgun (WGS) entry which is preliminary data.</text>
</comment>
<dbReference type="Proteomes" id="UP001180020">
    <property type="component" value="Unassembled WGS sequence"/>
</dbReference>
<reference evidence="1" key="1">
    <citation type="journal article" date="2023" name="Nat. Commun.">
        <title>Diploid and tetraploid genomes of Acorus and the evolution of monocots.</title>
        <authorList>
            <person name="Ma L."/>
            <person name="Liu K.W."/>
            <person name="Li Z."/>
            <person name="Hsiao Y.Y."/>
            <person name="Qi Y."/>
            <person name="Fu T."/>
            <person name="Tang G.D."/>
            <person name="Zhang D."/>
            <person name="Sun W.H."/>
            <person name="Liu D.K."/>
            <person name="Li Y."/>
            <person name="Chen G.Z."/>
            <person name="Liu X.D."/>
            <person name="Liao X.Y."/>
            <person name="Jiang Y.T."/>
            <person name="Yu X."/>
            <person name="Hao Y."/>
            <person name="Huang J."/>
            <person name="Zhao X.W."/>
            <person name="Ke S."/>
            <person name="Chen Y.Y."/>
            <person name="Wu W.L."/>
            <person name="Hsu J.L."/>
            <person name="Lin Y.F."/>
            <person name="Huang M.D."/>
            <person name="Li C.Y."/>
            <person name="Huang L."/>
            <person name="Wang Z.W."/>
            <person name="Zhao X."/>
            <person name="Zhong W.Y."/>
            <person name="Peng D.H."/>
            <person name="Ahmad S."/>
            <person name="Lan S."/>
            <person name="Zhang J.S."/>
            <person name="Tsai W.C."/>
            <person name="Van de Peer Y."/>
            <person name="Liu Z.J."/>
        </authorList>
    </citation>
    <scope>NUCLEOTIDE SEQUENCE</scope>
    <source>
        <strain evidence="1">CP</strain>
    </source>
</reference>
<evidence type="ECO:0000313" key="2">
    <source>
        <dbReference type="Proteomes" id="UP001180020"/>
    </source>
</evidence>
<gene>
    <name evidence="1" type="ORF">QJS10_CPB19g01085</name>
</gene>
<dbReference type="AlphaFoldDB" id="A0AAV9CF33"/>
<sequence length="84" mass="9462">MNPGYTPHESMTYPRMNPDSCGGMTQIHGGITKIHGGYDLNSWVSLGFISGYFPERLGDFFYDSLGSMSRIHDRNHKGSMYPIQ</sequence>
<keyword evidence="2" id="KW-1185">Reference proteome</keyword>